<keyword evidence="2 5" id="KW-0812">Transmembrane</keyword>
<name>J4KQR2_BEAB2</name>
<dbReference type="GO" id="GO:0005886">
    <property type="term" value="C:plasma membrane"/>
    <property type="evidence" value="ECO:0007669"/>
    <property type="project" value="TreeGrafter"/>
</dbReference>
<dbReference type="Pfam" id="PF07690">
    <property type="entry name" value="MFS_1"/>
    <property type="match status" value="1"/>
</dbReference>
<dbReference type="EMBL" id="JH725152">
    <property type="protein sequence ID" value="EJP69649.1"/>
    <property type="molecule type" value="Genomic_DNA"/>
</dbReference>
<protein>
    <submittedName>
        <fullName evidence="7">MFS multidrug resistance transporter</fullName>
    </submittedName>
</protein>
<evidence type="ECO:0000259" key="6">
    <source>
        <dbReference type="PROSITE" id="PS50850"/>
    </source>
</evidence>
<evidence type="ECO:0000256" key="1">
    <source>
        <dbReference type="ARBA" id="ARBA00004141"/>
    </source>
</evidence>
<dbReference type="OrthoDB" id="3936150at2759"/>
<dbReference type="InParanoid" id="J4KQR2"/>
<reference evidence="7 8" key="1">
    <citation type="journal article" date="2012" name="Sci. Rep.">
        <title>Genomic perspectives on the evolution of fungal entomopathogenicity in Beauveria bassiana.</title>
        <authorList>
            <person name="Xiao G."/>
            <person name="Ying S.H."/>
            <person name="Zheng P."/>
            <person name="Wang Z.L."/>
            <person name="Zhang S."/>
            <person name="Xie X.Q."/>
            <person name="Shang Y."/>
            <person name="St Leger R.J."/>
            <person name="Zhao G.P."/>
            <person name="Wang C."/>
            <person name="Feng M.G."/>
        </authorList>
    </citation>
    <scope>NUCLEOTIDE SEQUENCE [LARGE SCALE GENOMIC DNA]</scope>
    <source>
        <strain evidence="7 8">ARSEF 2860</strain>
    </source>
</reference>
<keyword evidence="3 5" id="KW-1133">Transmembrane helix</keyword>
<dbReference type="HOGENOM" id="CLU_008455_8_5_1"/>
<keyword evidence="8" id="KW-1185">Reference proteome</keyword>
<evidence type="ECO:0000256" key="2">
    <source>
        <dbReference type="ARBA" id="ARBA00022692"/>
    </source>
</evidence>
<evidence type="ECO:0000313" key="7">
    <source>
        <dbReference type="EMBL" id="EJP69649.1"/>
    </source>
</evidence>
<evidence type="ECO:0000313" key="8">
    <source>
        <dbReference type="Proteomes" id="UP000002762"/>
    </source>
</evidence>
<dbReference type="RefSeq" id="XP_008594933.1">
    <property type="nucleotide sequence ID" value="XM_008596711.1"/>
</dbReference>
<feature type="transmembrane region" description="Helical" evidence="5">
    <location>
        <begin position="397"/>
        <end position="418"/>
    </location>
</feature>
<dbReference type="PANTHER" id="PTHR23502">
    <property type="entry name" value="MAJOR FACILITATOR SUPERFAMILY"/>
    <property type="match status" value="1"/>
</dbReference>
<dbReference type="PANTHER" id="PTHR23502:SF5">
    <property type="entry name" value="QUINIDINE RESISTANCE PROTEIN 3"/>
    <property type="match status" value="1"/>
</dbReference>
<evidence type="ECO:0000256" key="4">
    <source>
        <dbReference type="ARBA" id="ARBA00023136"/>
    </source>
</evidence>
<dbReference type="Proteomes" id="UP000002762">
    <property type="component" value="Unassembled WGS sequence"/>
</dbReference>
<dbReference type="InterPro" id="IPR020846">
    <property type="entry name" value="MFS_dom"/>
</dbReference>
<dbReference type="SUPFAM" id="SSF103473">
    <property type="entry name" value="MFS general substrate transporter"/>
    <property type="match status" value="1"/>
</dbReference>
<feature type="domain" description="Major facilitator superfamily (MFS) profile" evidence="6">
    <location>
        <begin position="38"/>
        <end position="483"/>
    </location>
</feature>
<feature type="transmembrane region" description="Helical" evidence="5">
    <location>
        <begin position="365"/>
        <end position="382"/>
    </location>
</feature>
<dbReference type="Gene3D" id="1.20.1250.20">
    <property type="entry name" value="MFS general substrate transporter like domains"/>
    <property type="match status" value="1"/>
</dbReference>
<feature type="transmembrane region" description="Helical" evidence="5">
    <location>
        <begin position="195"/>
        <end position="213"/>
    </location>
</feature>
<feature type="transmembrane region" description="Helical" evidence="5">
    <location>
        <begin position="167"/>
        <end position="189"/>
    </location>
</feature>
<dbReference type="STRING" id="655819.J4KQR2"/>
<feature type="transmembrane region" description="Helical" evidence="5">
    <location>
        <begin position="73"/>
        <end position="93"/>
    </location>
</feature>
<dbReference type="FunCoup" id="J4KQR2">
    <property type="interactions" value="15"/>
</dbReference>
<sequence>MGSLSNPNRIVTVRRSKRRGLLASFTLIPEVENPYHYSNVVKWFITFIVAFAAATTSLGSAIIFPSGLHSTTTLVNLSVALYMLSLSFCPLWWSAYSETAGRRTVYIASFSLFVLFAIISAVAKSMGTFIAMRMICGGAGASVQAVGAGTLADIWEPSERGKAMGRFYIGPLCGPLLAPVIGGFLTARWGWRSTQWFLVIYGGVSFALLLVALPETTRNLNTSQAPGQQQNELSVSHDSHAILAVTLKTQRTLRHLRHLFLDPLKMIFLLRHLPILFTSYYAALAFGSLYILNISIQKVFAEPPYGFSVSILGLCYIPSGLGFLLSALFGGKWADYIMKREAKRREVYDERGNLSLKPEDRMMENAWAAAVAFPAAMIWYGWTVDKGVFWVAPSFKMFANFVFGLSTMLIFSLAVTMLTEFIPRKPSSGVAVANFLRNIFSCAGILLGDPLLRIEGYGWMFTGLTILASSGIGVVWWMRNKGTIWREQNMAKLG</sequence>
<feature type="transmembrane region" description="Helical" evidence="5">
    <location>
        <begin position="305"/>
        <end position="330"/>
    </location>
</feature>
<feature type="transmembrane region" description="Helical" evidence="5">
    <location>
        <begin position="459"/>
        <end position="478"/>
    </location>
</feature>
<organism evidence="7 8">
    <name type="scientific">Beauveria bassiana (strain ARSEF 2860)</name>
    <name type="common">White muscardine disease fungus</name>
    <name type="synonym">Tritirachium shiotae</name>
    <dbReference type="NCBI Taxonomy" id="655819"/>
    <lineage>
        <taxon>Eukaryota</taxon>
        <taxon>Fungi</taxon>
        <taxon>Dikarya</taxon>
        <taxon>Ascomycota</taxon>
        <taxon>Pezizomycotina</taxon>
        <taxon>Sordariomycetes</taxon>
        <taxon>Hypocreomycetidae</taxon>
        <taxon>Hypocreales</taxon>
        <taxon>Cordycipitaceae</taxon>
        <taxon>Beauveria</taxon>
    </lineage>
</organism>
<dbReference type="AlphaFoldDB" id="J4KQR2"/>
<dbReference type="PROSITE" id="PS50850">
    <property type="entry name" value="MFS"/>
    <property type="match status" value="1"/>
</dbReference>
<evidence type="ECO:0000256" key="3">
    <source>
        <dbReference type="ARBA" id="ARBA00022989"/>
    </source>
</evidence>
<evidence type="ECO:0000256" key="5">
    <source>
        <dbReference type="SAM" id="Phobius"/>
    </source>
</evidence>
<dbReference type="InterPro" id="IPR011701">
    <property type="entry name" value="MFS"/>
</dbReference>
<accession>J4KQR2</accession>
<feature type="transmembrane region" description="Helical" evidence="5">
    <location>
        <begin position="273"/>
        <end position="293"/>
    </location>
</feature>
<gene>
    <name evidence="7" type="ORF">BBA_01614</name>
</gene>
<feature type="transmembrane region" description="Helical" evidence="5">
    <location>
        <begin position="43"/>
        <end position="64"/>
    </location>
</feature>
<feature type="transmembrane region" description="Helical" evidence="5">
    <location>
        <begin position="105"/>
        <end position="123"/>
    </location>
</feature>
<keyword evidence="4 5" id="KW-0472">Membrane</keyword>
<dbReference type="InterPro" id="IPR036259">
    <property type="entry name" value="MFS_trans_sf"/>
</dbReference>
<dbReference type="GO" id="GO:0010509">
    <property type="term" value="P:intracellular polyamine homeostasis"/>
    <property type="evidence" value="ECO:0007669"/>
    <property type="project" value="TreeGrafter"/>
</dbReference>
<proteinExistence type="predicted"/>
<dbReference type="GeneID" id="19884626"/>
<comment type="subcellular location">
    <subcellularLocation>
        <location evidence="1">Membrane</location>
        <topology evidence="1">Multi-pass membrane protein</topology>
    </subcellularLocation>
</comment>
<dbReference type="GO" id="GO:0015203">
    <property type="term" value="F:polyamine transmembrane transporter activity"/>
    <property type="evidence" value="ECO:0007669"/>
    <property type="project" value="TreeGrafter"/>
</dbReference>